<accession>A0ABT7AJR8</accession>
<evidence type="ECO:0000313" key="2">
    <source>
        <dbReference type="EMBL" id="MDJ1159598.1"/>
    </source>
</evidence>
<keyword evidence="1" id="KW-0732">Signal</keyword>
<organism evidence="2 3">
    <name type="scientific">Chelatococcus albus</name>
    <dbReference type="NCBI Taxonomy" id="3047466"/>
    <lineage>
        <taxon>Bacteria</taxon>
        <taxon>Pseudomonadati</taxon>
        <taxon>Pseudomonadota</taxon>
        <taxon>Alphaproteobacteria</taxon>
        <taxon>Hyphomicrobiales</taxon>
        <taxon>Chelatococcaceae</taxon>
        <taxon>Chelatococcus</taxon>
    </lineage>
</organism>
<evidence type="ECO:0000256" key="1">
    <source>
        <dbReference type="SAM" id="SignalP"/>
    </source>
</evidence>
<feature type="signal peptide" evidence="1">
    <location>
        <begin position="1"/>
        <end position="22"/>
    </location>
</feature>
<gene>
    <name evidence="2" type="ORF">QNA08_15340</name>
</gene>
<feature type="chain" id="PRO_5046076597" evidence="1">
    <location>
        <begin position="23"/>
        <end position="240"/>
    </location>
</feature>
<dbReference type="Proteomes" id="UP001321492">
    <property type="component" value="Unassembled WGS sequence"/>
</dbReference>
<dbReference type="PANTHER" id="PTHR34387">
    <property type="entry name" value="SLR1258 PROTEIN"/>
    <property type="match status" value="1"/>
</dbReference>
<dbReference type="Gene3D" id="3.30.70.2970">
    <property type="entry name" value="Protein of unknown function (DUF541), domain 2"/>
    <property type="match status" value="1"/>
</dbReference>
<sequence>MSIARRTVIAFAFAAAAMPALAADDGARSERGRISLSGEGIIAAAPDIATITTGVVTDAKSAREALDGNSKAMAAVIETLKKAGIAPRDIATDGFSVQPRYTHPRQGSSEAPRIDGYEVRNQVTIRVRDLARLGTILDAAVSTGSNQIGGISFDVAEPAALLDKARTAALADATRKARLYSEAAGVTLGRIVAIAEPAADLPRPMMARAEFSAAKAAPVPVETGEREFKVRVNVTWELAE</sequence>
<proteinExistence type="predicted"/>
<reference evidence="2 3" key="1">
    <citation type="submission" date="2023-05" db="EMBL/GenBank/DDBJ databases">
        <title>Chelatococcus sp. nov., a moderately thermophilic bacterium isolated from hot spring microbial mat.</title>
        <authorList>
            <person name="Hu C.-J."/>
            <person name="Li W.-J."/>
        </authorList>
    </citation>
    <scope>NUCLEOTIDE SEQUENCE [LARGE SCALE GENOMIC DNA]</scope>
    <source>
        <strain evidence="2 3">SYSU G07232</strain>
    </source>
</reference>
<comment type="caution">
    <text evidence="2">The sequence shown here is derived from an EMBL/GenBank/DDBJ whole genome shotgun (WGS) entry which is preliminary data.</text>
</comment>
<name>A0ABT7AJR8_9HYPH</name>
<dbReference type="Pfam" id="PF04402">
    <property type="entry name" value="SIMPL"/>
    <property type="match status" value="1"/>
</dbReference>
<dbReference type="Gene3D" id="3.30.110.170">
    <property type="entry name" value="Protein of unknown function (DUF541), domain 1"/>
    <property type="match status" value="1"/>
</dbReference>
<dbReference type="PANTHER" id="PTHR34387:SF1">
    <property type="entry name" value="PERIPLASMIC IMMUNOGENIC PROTEIN"/>
    <property type="match status" value="1"/>
</dbReference>
<dbReference type="EMBL" id="JASJEV010000011">
    <property type="protein sequence ID" value="MDJ1159598.1"/>
    <property type="molecule type" value="Genomic_DNA"/>
</dbReference>
<dbReference type="InterPro" id="IPR007497">
    <property type="entry name" value="SIMPL/DUF541"/>
</dbReference>
<dbReference type="RefSeq" id="WP_283741599.1">
    <property type="nucleotide sequence ID" value="NZ_JASJEV010000011.1"/>
</dbReference>
<keyword evidence="3" id="KW-1185">Reference proteome</keyword>
<evidence type="ECO:0000313" key="3">
    <source>
        <dbReference type="Proteomes" id="UP001321492"/>
    </source>
</evidence>
<dbReference type="InterPro" id="IPR052022">
    <property type="entry name" value="26kDa_periplasmic_antigen"/>
</dbReference>
<protein>
    <submittedName>
        <fullName evidence="2">SIMPL domain-containing protein</fullName>
    </submittedName>
</protein>